<organism evidence="2 3">
    <name type="scientific">Penicillium canescens</name>
    <dbReference type="NCBI Taxonomy" id="5083"/>
    <lineage>
        <taxon>Eukaryota</taxon>
        <taxon>Fungi</taxon>
        <taxon>Dikarya</taxon>
        <taxon>Ascomycota</taxon>
        <taxon>Pezizomycotina</taxon>
        <taxon>Eurotiomycetes</taxon>
        <taxon>Eurotiomycetidae</taxon>
        <taxon>Eurotiales</taxon>
        <taxon>Aspergillaceae</taxon>
        <taxon>Penicillium</taxon>
    </lineage>
</organism>
<feature type="transmembrane region" description="Helical" evidence="1">
    <location>
        <begin position="62"/>
        <end position="83"/>
    </location>
</feature>
<comment type="caution">
    <text evidence="2">The sequence shown here is derived from an EMBL/GenBank/DDBJ whole genome shotgun (WGS) entry which is preliminary data.</text>
</comment>
<gene>
    <name evidence="2" type="ORF">N7460_001445</name>
</gene>
<dbReference type="EMBL" id="JAQJZL010000002">
    <property type="protein sequence ID" value="KAJ6050911.1"/>
    <property type="molecule type" value="Genomic_DNA"/>
</dbReference>
<keyword evidence="3" id="KW-1185">Reference proteome</keyword>
<reference evidence="2" key="1">
    <citation type="journal article" date="2023" name="IMA Fungus">
        <title>Comparative genomic study of the Penicillium genus elucidates a diverse pangenome and 15 lateral gene transfer events.</title>
        <authorList>
            <person name="Petersen C."/>
            <person name="Sorensen T."/>
            <person name="Nielsen M.R."/>
            <person name="Sondergaard T.E."/>
            <person name="Sorensen J.L."/>
            <person name="Fitzpatrick D.A."/>
            <person name="Frisvad J.C."/>
            <person name="Nielsen K.L."/>
        </authorList>
    </citation>
    <scope>NUCLEOTIDE SEQUENCE</scope>
    <source>
        <strain evidence="2">IBT 15450</strain>
    </source>
</reference>
<keyword evidence="1" id="KW-1133">Transmembrane helix</keyword>
<evidence type="ECO:0000256" key="1">
    <source>
        <dbReference type="SAM" id="Phobius"/>
    </source>
</evidence>
<proteinExistence type="predicted"/>
<name>A0AAD6IJR3_PENCN</name>
<evidence type="ECO:0000313" key="3">
    <source>
        <dbReference type="Proteomes" id="UP001219568"/>
    </source>
</evidence>
<keyword evidence="1" id="KW-0812">Transmembrane</keyword>
<protein>
    <submittedName>
        <fullName evidence="2">Uncharacterized protein</fullName>
    </submittedName>
</protein>
<dbReference type="AlphaFoldDB" id="A0AAD6IJR3"/>
<dbReference type="Proteomes" id="UP001219568">
    <property type="component" value="Unassembled WGS sequence"/>
</dbReference>
<reference evidence="2" key="2">
    <citation type="submission" date="2023-01" db="EMBL/GenBank/DDBJ databases">
        <authorList>
            <person name="Petersen C."/>
        </authorList>
    </citation>
    <scope>NUCLEOTIDE SEQUENCE</scope>
    <source>
        <strain evidence="2">IBT 15450</strain>
    </source>
</reference>
<evidence type="ECO:0000313" key="2">
    <source>
        <dbReference type="EMBL" id="KAJ6050911.1"/>
    </source>
</evidence>
<sequence>MISAVFIPQQVAISWATLSDTRIQRPIPHWVAWTNLALTLTWVPAYACHTVQHGPVAWNGGVTFWMILATFGIQFALVVFVFFKGTRPEMSYL</sequence>
<keyword evidence="1" id="KW-0472">Membrane</keyword>
<accession>A0AAD6IJR3</accession>